<evidence type="ECO:0000313" key="10">
    <source>
        <dbReference type="EMBL" id="QEE15491.1"/>
    </source>
</evidence>
<dbReference type="InterPro" id="IPR036621">
    <property type="entry name" value="Anticodon-bd_dom_sf"/>
</dbReference>
<dbReference type="GO" id="GO:0005737">
    <property type="term" value="C:cytoplasm"/>
    <property type="evidence" value="ECO:0007669"/>
    <property type="project" value="UniProtKB-SubCell"/>
</dbReference>
<dbReference type="Gene3D" id="3.40.50.800">
    <property type="entry name" value="Anticodon-binding domain"/>
    <property type="match status" value="1"/>
</dbReference>
<dbReference type="Proteomes" id="UP000321408">
    <property type="component" value="Chromosome"/>
</dbReference>
<dbReference type="GeneID" id="41329309"/>
<dbReference type="GO" id="GO:0017101">
    <property type="term" value="C:aminoacyl-tRNA synthetase multienzyme complex"/>
    <property type="evidence" value="ECO:0007669"/>
    <property type="project" value="TreeGrafter"/>
</dbReference>
<dbReference type="KEGG" id="psyt:DSAG12_01317"/>
<dbReference type="RefSeq" id="WP_147662398.1">
    <property type="nucleotide sequence ID" value="NZ_CP042905.2"/>
</dbReference>
<comment type="domain">
    <text evidence="7">Consists of three domains: the N-terminal catalytic domain, the anticodon-binding domain and the C-terminal extension.</text>
</comment>
<dbReference type="Pfam" id="PF09180">
    <property type="entry name" value="ProRS-C_1"/>
    <property type="match status" value="1"/>
</dbReference>
<accession>A0A5B9D8Z6</accession>
<dbReference type="InterPro" id="IPR004499">
    <property type="entry name" value="Pro-tRNA-ligase_IIa_arc-type"/>
</dbReference>
<dbReference type="InterPro" id="IPR006195">
    <property type="entry name" value="aa-tRNA-synth_II"/>
</dbReference>
<dbReference type="HAMAP" id="MF_01571">
    <property type="entry name" value="Pro_tRNA_synth_type3"/>
    <property type="match status" value="1"/>
</dbReference>
<evidence type="ECO:0000256" key="6">
    <source>
        <dbReference type="ARBA" id="ARBA00047671"/>
    </source>
</evidence>
<dbReference type="NCBIfam" id="TIGR00408">
    <property type="entry name" value="proS_fam_I"/>
    <property type="match status" value="1"/>
</dbReference>
<evidence type="ECO:0000256" key="7">
    <source>
        <dbReference type="HAMAP-Rule" id="MF_01571"/>
    </source>
</evidence>
<dbReference type="GO" id="GO:0004827">
    <property type="term" value="F:proline-tRNA ligase activity"/>
    <property type="evidence" value="ECO:0007669"/>
    <property type="project" value="UniProtKB-UniRule"/>
</dbReference>
<reference evidence="10 11" key="1">
    <citation type="journal article" date="2020" name="Nature">
        <title>Isolation of an archaeon at the prokaryote-eukaryote interface.</title>
        <authorList>
            <person name="Imachi H."/>
            <person name="Nobu M.K."/>
            <person name="Nakahara N."/>
            <person name="Morono Y."/>
            <person name="Ogawara M."/>
            <person name="Takaki Y."/>
            <person name="Takano Y."/>
            <person name="Uematsu K."/>
            <person name="Ikuta T."/>
            <person name="Ito M."/>
            <person name="Matsui Y."/>
            <person name="Miyazaki M."/>
            <person name="Murata K."/>
            <person name="Saito Y."/>
            <person name="Sakai S."/>
            <person name="Song C."/>
            <person name="Tasumi E."/>
            <person name="Yamanaka Y."/>
            <person name="Yamaguchi T."/>
            <person name="Kamagata Y."/>
            <person name="Tamaki H."/>
            <person name="Takai K."/>
        </authorList>
    </citation>
    <scope>NUCLEOTIDE SEQUENCE [LARGE SCALE GENOMIC DNA]</scope>
    <source>
        <strain evidence="10 11">MK-D1</strain>
    </source>
</reference>
<dbReference type="InterPro" id="IPR016061">
    <property type="entry name" value="Pro-tRNA_ligase_II_C"/>
</dbReference>
<dbReference type="InterPro" id="IPR045864">
    <property type="entry name" value="aa-tRNA-synth_II/BPL/LPL"/>
</dbReference>
<dbReference type="PANTHER" id="PTHR43382">
    <property type="entry name" value="PROLYL-TRNA SYNTHETASE"/>
    <property type="match status" value="1"/>
</dbReference>
<dbReference type="InterPro" id="IPR004154">
    <property type="entry name" value="Anticodon-bd"/>
</dbReference>
<feature type="region of interest" description="Disordered" evidence="8">
    <location>
        <begin position="1"/>
        <end position="31"/>
    </location>
</feature>
<evidence type="ECO:0000259" key="9">
    <source>
        <dbReference type="PROSITE" id="PS50862"/>
    </source>
</evidence>
<evidence type="ECO:0000256" key="8">
    <source>
        <dbReference type="SAM" id="MobiDB-lite"/>
    </source>
</evidence>
<dbReference type="PANTHER" id="PTHR43382:SF2">
    <property type="entry name" value="BIFUNCTIONAL GLUTAMATE_PROLINE--TRNA LIGASE"/>
    <property type="match status" value="1"/>
</dbReference>
<gene>
    <name evidence="7 10" type="primary">proS</name>
    <name evidence="10" type="ORF">DSAG12_01317</name>
</gene>
<dbReference type="Pfam" id="PF00587">
    <property type="entry name" value="tRNA-synt_2b"/>
    <property type="match status" value="1"/>
</dbReference>
<name>A0A5B9D8Z6_9ARCH</name>
<sequence length="521" mass="60798">MQAKKNKKTQSSRKPAKKTSKKVSKKTSKSKIQNTLPDIDENFSEWFNEIIFQAEILDYRYNLKGCGVWLGYGFKIRRKYLEIMRDLLDNTPIPHEEMLFPLLIPKDQFMKEKETVKGFETEVYWVTHGGLTPLDVKLALRPTSETVMYPMVAKWIRSHQDLPLKTYQISNMFRFEGKNTRPLIRVRELTTFKEAHTYHETKEDCTDQIREAVSIYKKIFDTLGVPYLITQRPKWDTFPGADYTIAFDCIFLQSRKALQIGTIHNLGQTFSKTFDIKFETADGNQEYVYQTCYGISERGVASLIAVHGDSNGLKLPPVVAPIEIVIVPILFKNKEDEVMKVCNEFYDKLKKEGFKVRLDNRKISSGRKYFHWELRGIPIRVEIGPKDIAKNQIAVVRRDIKGKEFVPIDDSINYLHNLLKDIQQSLQKTAKKRHDELIFRTNDLEEAIDFIDKNKGIAEIPFCGEEDCAESIEKRLDGLKFLGIPERYLPILNKRVKKEKEIYCSHCMKPVTKYWRMGKTY</sequence>
<comment type="subunit">
    <text evidence="7">Homodimer.</text>
</comment>
<evidence type="ECO:0000256" key="2">
    <source>
        <dbReference type="ARBA" id="ARBA00022741"/>
    </source>
</evidence>
<dbReference type="InterPro" id="IPR002316">
    <property type="entry name" value="Pro-tRNA-ligase_IIa"/>
</dbReference>
<keyword evidence="3 7" id="KW-0067">ATP-binding</keyword>
<dbReference type="Gene3D" id="3.30.110.30">
    <property type="entry name" value="C-terminal domain of ProRS"/>
    <property type="match status" value="1"/>
</dbReference>
<evidence type="ECO:0000313" key="11">
    <source>
        <dbReference type="Proteomes" id="UP000321408"/>
    </source>
</evidence>
<dbReference type="SUPFAM" id="SSF55681">
    <property type="entry name" value="Class II aaRS and biotin synthetases"/>
    <property type="match status" value="1"/>
</dbReference>
<evidence type="ECO:0000256" key="1">
    <source>
        <dbReference type="ARBA" id="ARBA00022598"/>
    </source>
</evidence>
<dbReference type="InterPro" id="IPR017449">
    <property type="entry name" value="Pro-tRNA_synth_II"/>
</dbReference>
<dbReference type="SMART" id="SM00946">
    <property type="entry name" value="ProRS-C_1"/>
    <property type="match status" value="1"/>
</dbReference>
<feature type="domain" description="Aminoacyl-transfer RNA synthetases class-II family profile" evidence="9">
    <location>
        <begin position="73"/>
        <end position="321"/>
    </location>
</feature>
<feature type="compositionally biased region" description="Basic residues" evidence="8">
    <location>
        <begin position="1"/>
        <end position="29"/>
    </location>
</feature>
<protein>
    <recommendedName>
        <fullName evidence="7">Proline--tRNA ligase</fullName>
        <ecNumber evidence="7">6.1.1.15</ecNumber>
    </recommendedName>
    <alternativeName>
        <fullName evidence="7">Prolyl-tRNA synthetase</fullName>
        <shortName evidence="7">ProRS</shortName>
    </alternativeName>
</protein>
<dbReference type="InterPro" id="IPR002314">
    <property type="entry name" value="aa-tRNA-synt_IIb"/>
</dbReference>
<dbReference type="AlphaFoldDB" id="A0A5B9D8Z6"/>
<evidence type="ECO:0000256" key="3">
    <source>
        <dbReference type="ARBA" id="ARBA00022840"/>
    </source>
</evidence>
<comment type="similarity">
    <text evidence="7">Belongs to the class-II aminoacyl-tRNA synthetase family. ProS type 3 subfamily.</text>
</comment>
<comment type="catalytic activity">
    <reaction evidence="6 7">
        <text>tRNA(Pro) + L-proline + ATP = L-prolyl-tRNA(Pro) + AMP + diphosphate</text>
        <dbReference type="Rhea" id="RHEA:14305"/>
        <dbReference type="Rhea" id="RHEA-COMP:9700"/>
        <dbReference type="Rhea" id="RHEA-COMP:9702"/>
        <dbReference type="ChEBI" id="CHEBI:30616"/>
        <dbReference type="ChEBI" id="CHEBI:33019"/>
        <dbReference type="ChEBI" id="CHEBI:60039"/>
        <dbReference type="ChEBI" id="CHEBI:78442"/>
        <dbReference type="ChEBI" id="CHEBI:78532"/>
        <dbReference type="ChEBI" id="CHEBI:456215"/>
        <dbReference type="EC" id="6.1.1.15"/>
    </reaction>
</comment>
<keyword evidence="2 7" id="KW-0547">Nucleotide-binding</keyword>
<dbReference type="SUPFAM" id="SSF64586">
    <property type="entry name" value="C-terminal domain of ProRS"/>
    <property type="match status" value="1"/>
</dbReference>
<proteinExistence type="inferred from homology"/>
<keyword evidence="1 7" id="KW-0436">Ligase</keyword>
<organism evidence="10 11">
    <name type="scientific">Promethearchaeum syntrophicum</name>
    <dbReference type="NCBI Taxonomy" id="2594042"/>
    <lineage>
        <taxon>Archaea</taxon>
        <taxon>Promethearchaeati</taxon>
        <taxon>Promethearchaeota</taxon>
        <taxon>Promethearchaeia</taxon>
        <taxon>Promethearchaeales</taxon>
        <taxon>Promethearchaeaceae</taxon>
        <taxon>Promethearchaeum</taxon>
    </lineage>
</organism>
<reference evidence="10 11" key="2">
    <citation type="journal article" date="2024" name="Int. J. Syst. Evol. Microbiol.">
        <title>Promethearchaeum syntrophicum gen. nov., sp. nov., an anaerobic, obligately syntrophic archaeon, the first isolate of the lineage 'Asgard' archaea, and proposal of the new archaeal phylum Promethearchaeota phyl. nov. and kingdom Promethearchaeati regn. nov.</title>
        <authorList>
            <person name="Imachi H."/>
            <person name="Nobu M.K."/>
            <person name="Kato S."/>
            <person name="Takaki Y."/>
            <person name="Miyazaki M."/>
            <person name="Miyata M."/>
            <person name="Ogawara M."/>
            <person name="Saito Y."/>
            <person name="Sakai S."/>
            <person name="Tahara Y.O."/>
            <person name="Takano Y."/>
            <person name="Tasumi E."/>
            <person name="Uematsu K."/>
            <person name="Yoshimura T."/>
            <person name="Itoh T."/>
            <person name="Ohkuma M."/>
            <person name="Takai K."/>
        </authorList>
    </citation>
    <scope>NUCLEOTIDE SEQUENCE [LARGE SCALE GENOMIC DNA]</scope>
    <source>
        <strain evidence="10 11">MK-D1</strain>
    </source>
</reference>
<dbReference type="PROSITE" id="PS50862">
    <property type="entry name" value="AA_TRNA_LIGASE_II"/>
    <property type="match status" value="1"/>
</dbReference>
<dbReference type="EMBL" id="CP042905">
    <property type="protein sequence ID" value="QEE15491.1"/>
    <property type="molecule type" value="Genomic_DNA"/>
</dbReference>
<evidence type="ECO:0000256" key="4">
    <source>
        <dbReference type="ARBA" id="ARBA00022917"/>
    </source>
</evidence>
<dbReference type="Pfam" id="PF03129">
    <property type="entry name" value="HGTP_anticodon"/>
    <property type="match status" value="1"/>
</dbReference>
<dbReference type="PRINTS" id="PR01046">
    <property type="entry name" value="TRNASYNTHPRO"/>
</dbReference>
<keyword evidence="5 7" id="KW-0030">Aminoacyl-tRNA synthetase</keyword>
<dbReference type="SUPFAM" id="SSF52954">
    <property type="entry name" value="Class II aaRS ABD-related"/>
    <property type="match status" value="1"/>
</dbReference>
<comment type="function">
    <text evidence="7">Catalyzes the attachment of proline to tRNA(Pro) in a two-step reaction: proline is first activated by ATP to form Pro-AMP and then transferred to the acceptor end of tRNA(Pro).</text>
</comment>
<dbReference type="GO" id="GO:0006433">
    <property type="term" value="P:prolyl-tRNA aminoacylation"/>
    <property type="evidence" value="ECO:0007669"/>
    <property type="project" value="UniProtKB-UniRule"/>
</dbReference>
<dbReference type="Gene3D" id="3.30.930.10">
    <property type="entry name" value="Bira Bifunctional Protein, Domain 2"/>
    <property type="match status" value="1"/>
</dbReference>
<keyword evidence="7" id="KW-0963">Cytoplasm</keyword>
<dbReference type="GO" id="GO:0005524">
    <property type="term" value="F:ATP binding"/>
    <property type="evidence" value="ECO:0007669"/>
    <property type="project" value="UniProtKB-UniRule"/>
</dbReference>
<dbReference type="EC" id="6.1.1.15" evidence="7"/>
<comment type="subcellular location">
    <subcellularLocation>
        <location evidence="7">Cytoplasm</location>
    </subcellularLocation>
</comment>
<dbReference type="OrthoDB" id="7375at2157"/>
<keyword evidence="4 7" id="KW-0648">Protein biosynthesis</keyword>
<dbReference type="FunFam" id="3.30.930.10:FF:000037">
    <property type="entry name" value="Proline--tRNA ligase"/>
    <property type="match status" value="1"/>
</dbReference>
<keyword evidence="11" id="KW-1185">Reference proteome</keyword>
<evidence type="ECO:0000256" key="5">
    <source>
        <dbReference type="ARBA" id="ARBA00023146"/>
    </source>
</evidence>